<dbReference type="InterPro" id="IPR050148">
    <property type="entry name" value="Terpene_synthase-like"/>
</dbReference>
<dbReference type="Pfam" id="PF03936">
    <property type="entry name" value="Terpene_synth_C"/>
    <property type="match status" value="1"/>
</dbReference>
<evidence type="ECO:0000256" key="3">
    <source>
        <dbReference type="ARBA" id="ARBA00022723"/>
    </source>
</evidence>
<dbReference type="PANTHER" id="PTHR31225">
    <property type="entry name" value="OS04G0344100 PROTEIN-RELATED"/>
    <property type="match status" value="1"/>
</dbReference>
<dbReference type="AlphaFoldDB" id="A0A5K7Y0P5"/>
<dbReference type="InterPro" id="IPR008930">
    <property type="entry name" value="Terpenoid_cyclase/PrenylTrfase"/>
</dbReference>
<evidence type="ECO:0000259" key="6">
    <source>
        <dbReference type="Pfam" id="PF01397"/>
    </source>
</evidence>
<reference evidence="8" key="1">
    <citation type="journal article" date="2017" name="Sci. Rep.">
        <title>Elucidation of terpenoid metabolism in Scoparia dulcis by RNA-seq analysis.</title>
        <authorList>
            <person name="Yamamura Y."/>
            <person name="Kurosaki F."/>
            <person name="Lee J.B."/>
        </authorList>
    </citation>
    <scope>NUCLEOTIDE SEQUENCE</scope>
</reference>
<keyword evidence="5" id="KW-0456">Lyase</keyword>
<dbReference type="GO" id="GO:0010333">
    <property type="term" value="F:terpene synthase activity"/>
    <property type="evidence" value="ECO:0007669"/>
    <property type="project" value="InterPro"/>
</dbReference>
<dbReference type="Gene3D" id="1.10.600.10">
    <property type="entry name" value="Farnesyl Diphosphate Synthase"/>
    <property type="match status" value="1"/>
</dbReference>
<name>A0A5K7Y0P5_SCODU</name>
<dbReference type="Pfam" id="PF01397">
    <property type="entry name" value="Terpene_synth"/>
    <property type="match status" value="1"/>
</dbReference>
<protein>
    <submittedName>
        <fullName evidence="8">Putative delta-cadinene synthase</fullName>
    </submittedName>
</protein>
<reference evidence="8" key="2">
    <citation type="submission" date="2019-10" db="EMBL/GenBank/DDBJ databases">
        <title>In vivo functional analysis of terpene synthase genes from medicinal plant Scoparia dulcis.</title>
        <authorList>
            <person name="Yamamura Y."/>
            <person name="Ishita K."/>
            <person name="Yamamoto R."/>
            <person name="Lee J.B."/>
        </authorList>
    </citation>
    <scope>NUCLEOTIDE SEQUENCE</scope>
</reference>
<dbReference type="InterPro" id="IPR034741">
    <property type="entry name" value="Terpene_cyclase-like_1_C"/>
</dbReference>
<dbReference type="GO" id="GO:0000287">
    <property type="term" value="F:magnesium ion binding"/>
    <property type="evidence" value="ECO:0007669"/>
    <property type="project" value="InterPro"/>
</dbReference>
<sequence length="569" mass="66626">MEILHSQTAVAGTDAFTTASNRPLANFHPNIWGSSFLLHDFPETDGARKAQEESIEKLKEELRKELKELRMNRDYMGQVRMVDAIQRLGIAYHFELEIDQALQNVFETFDDFCIHNDDDMHAIALSFRLLRQNGYKVSSKIFEKFMDDGEFKVPPDHDIYSVMSMLEFYEATHLRFHDEDVLEYGFVSVKNYLERMPPNFSIPALAEQVDHALNGYSNRRGLPRLEGRFYLDNYAQQASHHQGLLRLAKLDFNWLQSSHKREASELYRWWKGLDVESKLPYIRDRMVETYFWILGIYFEPKYAVARKILSKVQAMASILDDTYDAYGIYEELKILTEAIERWDISSLDQLPEYMQLIYKALLELFREIENEEVIRQAGSYRIAYGKEAVKELARNYFEEIKWREEKYTPTTDEYMKLATKSCGYISLIIISFLGIDGDLAKREAFDWVLSQPDMVKATLIICRLTDDMVGHEFDRKRDHIPSAVECYMKEHNVAKGTAVDKFNVQIEDAWKDLNQGLLRPTAIPAPLLQRIFNFARIIEVIYKKGDWYTNVGPEMQSYIRQLLLDPVPE</sequence>
<feature type="domain" description="Terpene synthase metal-binding" evidence="7">
    <location>
        <begin position="271"/>
        <end position="512"/>
    </location>
</feature>
<comment type="cofactor">
    <cofactor evidence="1">
        <name>Mg(2+)</name>
        <dbReference type="ChEBI" id="CHEBI:18420"/>
    </cofactor>
</comment>
<evidence type="ECO:0000259" key="7">
    <source>
        <dbReference type="Pfam" id="PF03936"/>
    </source>
</evidence>
<dbReference type="PANTHER" id="PTHR31225:SF93">
    <property type="entry name" value="ALPHA-HUMULENE_(-)-(E)-BETA-CARYOPHYLLENE SYNTHASE"/>
    <property type="match status" value="1"/>
</dbReference>
<keyword evidence="4" id="KW-0460">Magnesium</keyword>
<evidence type="ECO:0000256" key="2">
    <source>
        <dbReference type="ARBA" id="ARBA00004721"/>
    </source>
</evidence>
<feature type="domain" description="Terpene synthase N-terminal" evidence="6">
    <location>
        <begin position="32"/>
        <end position="213"/>
    </location>
</feature>
<dbReference type="CDD" id="cd00684">
    <property type="entry name" value="Terpene_cyclase_plant_C1"/>
    <property type="match status" value="1"/>
</dbReference>
<gene>
    <name evidence="8" type="primary">SdTPS18</name>
</gene>
<evidence type="ECO:0000256" key="5">
    <source>
        <dbReference type="ARBA" id="ARBA00023239"/>
    </source>
</evidence>
<keyword evidence="3" id="KW-0479">Metal-binding</keyword>
<organism evidence="8">
    <name type="scientific">Scoparia dulcis</name>
    <name type="common">Sweet broom</name>
    <name type="synonym">Capraria dulcis</name>
    <dbReference type="NCBI Taxonomy" id="107240"/>
    <lineage>
        <taxon>Eukaryota</taxon>
        <taxon>Viridiplantae</taxon>
        <taxon>Streptophyta</taxon>
        <taxon>Embryophyta</taxon>
        <taxon>Tracheophyta</taxon>
        <taxon>Spermatophyta</taxon>
        <taxon>Magnoliopsida</taxon>
        <taxon>eudicotyledons</taxon>
        <taxon>Gunneridae</taxon>
        <taxon>Pentapetalae</taxon>
        <taxon>asterids</taxon>
        <taxon>lamiids</taxon>
        <taxon>Lamiales</taxon>
        <taxon>Plantaginaceae</taxon>
        <taxon>Gratioleae</taxon>
        <taxon>Scoparia</taxon>
    </lineage>
</organism>
<dbReference type="SFLD" id="SFLDG01019">
    <property type="entry name" value="Terpene_Cyclase_Like_1_C_Termi"/>
    <property type="match status" value="1"/>
</dbReference>
<dbReference type="FunFam" id="1.10.600.10:FF:000007">
    <property type="entry name" value="Isoprene synthase, chloroplastic"/>
    <property type="match status" value="1"/>
</dbReference>
<proteinExistence type="evidence at transcript level"/>
<comment type="pathway">
    <text evidence="2">Secondary metabolite biosynthesis; terpenoid biosynthesis.</text>
</comment>
<dbReference type="InterPro" id="IPR044814">
    <property type="entry name" value="Terpene_cyclase_plant_C1"/>
</dbReference>
<dbReference type="SUPFAM" id="SSF48576">
    <property type="entry name" value="Terpenoid synthases"/>
    <property type="match status" value="1"/>
</dbReference>
<dbReference type="InterPro" id="IPR005630">
    <property type="entry name" value="Terpene_synthase_metal-bd"/>
</dbReference>
<accession>A0A5K7Y0P5</accession>
<dbReference type="InterPro" id="IPR036965">
    <property type="entry name" value="Terpene_synth_N_sf"/>
</dbReference>
<evidence type="ECO:0000313" key="8">
    <source>
        <dbReference type="EMBL" id="BBO53759.1"/>
    </source>
</evidence>
<dbReference type="InterPro" id="IPR001906">
    <property type="entry name" value="Terpene_synth_N"/>
</dbReference>
<dbReference type="EMBL" id="LC505627">
    <property type="protein sequence ID" value="BBO53759.1"/>
    <property type="molecule type" value="mRNA"/>
</dbReference>
<dbReference type="InterPro" id="IPR008949">
    <property type="entry name" value="Isoprenoid_synthase_dom_sf"/>
</dbReference>
<dbReference type="Gene3D" id="1.50.10.130">
    <property type="entry name" value="Terpene synthase, N-terminal domain"/>
    <property type="match status" value="1"/>
</dbReference>
<evidence type="ECO:0000256" key="1">
    <source>
        <dbReference type="ARBA" id="ARBA00001946"/>
    </source>
</evidence>
<dbReference type="SUPFAM" id="SSF48239">
    <property type="entry name" value="Terpenoid cyclases/Protein prenyltransferases"/>
    <property type="match status" value="1"/>
</dbReference>
<dbReference type="SFLD" id="SFLDS00005">
    <property type="entry name" value="Isoprenoid_Synthase_Type_I"/>
    <property type="match status" value="1"/>
</dbReference>
<dbReference type="GO" id="GO:0016102">
    <property type="term" value="P:diterpenoid biosynthetic process"/>
    <property type="evidence" value="ECO:0007669"/>
    <property type="project" value="InterPro"/>
</dbReference>
<evidence type="ECO:0000256" key="4">
    <source>
        <dbReference type="ARBA" id="ARBA00022842"/>
    </source>
</evidence>